<protein>
    <submittedName>
        <fullName evidence="1">Transporter substrate-binding domain-containing protein</fullName>
    </submittedName>
</protein>
<sequence length="353" mass="38290">MKIRFDAGRLFAWLAVSCGALTLGMSAAHADEDHLNTVVKRGTLLCGTDNATPGFGYLNTKTGKMEGMDVDLCKATAAAVLGDPKKVQYVIVTDRSRFNALRTGQADVVFAHSTVTPTRESAALSISFLPTNFYDGTGVLVKTALKVKHISDLNGATFCTTQGSETEQMLAGYFKAHNWKTSTKALTYQDTNKLFDALNSGRCDAMVTDKSALAGWRGNASNPAAFEILPEAFDKSPLAGFVSQDDPRWHAALTWIVNATFEAEEHGITSANLSTFVKTTDPYLQKFMGVNGTLGKDFGLQPDFVQKVIASVGNYGEIYDRNIGPKTPYAIERKGSLNAAWNEGGMMYSPPWY</sequence>
<keyword evidence="2" id="KW-1185">Reference proteome</keyword>
<proteinExistence type="predicted"/>
<organism evidence="1 2">
    <name type="scientific">Paraburkholderia rhynchosiae</name>
    <dbReference type="NCBI Taxonomy" id="487049"/>
    <lineage>
        <taxon>Bacteria</taxon>
        <taxon>Pseudomonadati</taxon>
        <taxon>Pseudomonadota</taxon>
        <taxon>Betaproteobacteria</taxon>
        <taxon>Burkholderiales</taxon>
        <taxon>Burkholderiaceae</taxon>
        <taxon>Paraburkholderia</taxon>
    </lineage>
</organism>
<accession>A0ACC7N6X7</accession>
<reference evidence="1 2" key="1">
    <citation type="journal article" date="2024" name="Chem. Sci.">
        <title>Discovery of megapolipeptins by genome mining of a Burkholderiales bacteria collection.</title>
        <authorList>
            <person name="Paulo B.S."/>
            <person name="Recchia M.J.J."/>
            <person name="Lee S."/>
            <person name="Fergusson C.H."/>
            <person name="Romanowski S.B."/>
            <person name="Hernandez A."/>
            <person name="Krull N."/>
            <person name="Liu D.Y."/>
            <person name="Cavanagh H."/>
            <person name="Bos A."/>
            <person name="Gray C.A."/>
            <person name="Murphy B.T."/>
            <person name="Linington R.G."/>
            <person name="Eustaquio A.S."/>
        </authorList>
    </citation>
    <scope>NUCLEOTIDE SEQUENCE [LARGE SCALE GENOMIC DNA]</scope>
    <source>
        <strain evidence="1 2">RL18-126-BIB-B</strain>
    </source>
</reference>
<evidence type="ECO:0000313" key="1">
    <source>
        <dbReference type="EMBL" id="MFM0102790.1"/>
    </source>
</evidence>
<gene>
    <name evidence="1" type="ORF">PQR01_04655</name>
</gene>
<dbReference type="EMBL" id="JAQQDW010000006">
    <property type="protein sequence ID" value="MFM0102790.1"/>
    <property type="molecule type" value="Genomic_DNA"/>
</dbReference>
<comment type="caution">
    <text evidence="1">The sequence shown here is derived from an EMBL/GenBank/DDBJ whole genome shotgun (WGS) entry which is preliminary data.</text>
</comment>
<evidence type="ECO:0000313" key="2">
    <source>
        <dbReference type="Proteomes" id="UP001629235"/>
    </source>
</evidence>
<name>A0ACC7N6X7_9BURK</name>
<dbReference type="Proteomes" id="UP001629235">
    <property type="component" value="Unassembled WGS sequence"/>
</dbReference>